<evidence type="ECO:0000313" key="3">
    <source>
        <dbReference type="EMBL" id="GFS25306.1"/>
    </source>
</evidence>
<sequence>MGILELAFLFVFVITTARSSNLTAKRALCEYGTTGITCCEKRYDDEYPCDATGFELIEKSGTCLMFITSVEPWDLAHSTCYYQHDSHMVTILTREMDRDIAIEAQRSKGSFWLGLHNRHLKKRLGLNAFGWLQDKHEVRRRYHFSGHMFKTRTFSAHCSHYNRGSYG</sequence>
<dbReference type="SUPFAM" id="SSF56436">
    <property type="entry name" value="C-type lectin-like"/>
    <property type="match status" value="1"/>
</dbReference>
<dbReference type="EMBL" id="BMAT01007051">
    <property type="protein sequence ID" value="GFS25306.1"/>
    <property type="molecule type" value="Genomic_DNA"/>
</dbReference>
<comment type="caution">
    <text evidence="3">The sequence shown here is derived from an EMBL/GenBank/DDBJ whole genome shotgun (WGS) entry which is preliminary data.</text>
</comment>
<reference evidence="3 4" key="1">
    <citation type="journal article" date="2021" name="Elife">
        <title>Chloroplast acquisition without the gene transfer in kleptoplastic sea slugs, Plakobranchus ocellatus.</title>
        <authorList>
            <person name="Maeda T."/>
            <person name="Takahashi S."/>
            <person name="Yoshida T."/>
            <person name="Shimamura S."/>
            <person name="Takaki Y."/>
            <person name="Nagai Y."/>
            <person name="Toyoda A."/>
            <person name="Suzuki Y."/>
            <person name="Arimoto A."/>
            <person name="Ishii H."/>
            <person name="Satoh N."/>
            <person name="Nishiyama T."/>
            <person name="Hasebe M."/>
            <person name="Maruyama T."/>
            <person name="Minagawa J."/>
            <person name="Obokata J."/>
            <person name="Shigenobu S."/>
        </authorList>
    </citation>
    <scope>NUCLEOTIDE SEQUENCE [LARGE SCALE GENOMIC DNA]</scope>
</reference>
<gene>
    <name evidence="3" type="ORF">ElyMa_003438300</name>
</gene>
<dbReference type="InterPro" id="IPR016187">
    <property type="entry name" value="CTDL_fold"/>
</dbReference>
<name>A0AAV4JSM5_9GAST</name>
<feature type="signal peptide" evidence="1">
    <location>
        <begin position="1"/>
        <end position="19"/>
    </location>
</feature>
<dbReference type="AlphaFoldDB" id="A0AAV4JSM5"/>
<dbReference type="InterPro" id="IPR001304">
    <property type="entry name" value="C-type_lectin-like"/>
</dbReference>
<keyword evidence="4" id="KW-1185">Reference proteome</keyword>
<feature type="chain" id="PRO_5043663245" description="C-type lectin domain-containing protein" evidence="1">
    <location>
        <begin position="20"/>
        <end position="167"/>
    </location>
</feature>
<dbReference type="Proteomes" id="UP000762676">
    <property type="component" value="Unassembled WGS sequence"/>
</dbReference>
<keyword evidence="1" id="KW-0732">Signal</keyword>
<dbReference type="Gene3D" id="3.10.100.10">
    <property type="entry name" value="Mannose-Binding Protein A, subunit A"/>
    <property type="match status" value="1"/>
</dbReference>
<evidence type="ECO:0000256" key="1">
    <source>
        <dbReference type="SAM" id="SignalP"/>
    </source>
</evidence>
<protein>
    <recommendedName>
        <fullName evidence="2">C-type lectin domain-containing protein</fullName>
    </recommendedName>
</protein>
<accession>A0AAV4JSM5</accession>
<evidence type="ECO:0000259" key="2">
    <source>
        <dbReference type="PROSITE" id="PS50041"/>
    </source>
</evidence>
<dbReference type="PROSITE" id="PS50041">
    <property type="entry name" value="C_TYPE_LECTIN_2"/>
    <property type="match status" value="1"/>
</dbReference>
<dbReference type="CDD" id="cd00037">
    <property type="entry name" value="CLECT"/>
    <property type="match status" value="1"/>
</dbReference>
<proteinExistence type="predicted"/>
<dbReference type="InterPro" id="IPR016186">
    <property type="entry name" value="C-type_lectin-like/link_sf"/>
</dbReference>
<organism evidence="3 4">
    <name type="scientific">Elysia marginata</name>
    <dbReference type="NCBI Taxonomy" id="1093978"/>
    <lineage>
        <taxon>Eukaryota</taxon>
        <taxon>Metazoa</taxon>
        <taxon>Spiralia</taxon>
        <taxon>Lophotrochozoa</taxon>
        <taxon>Mollusca</taxon>
        <taxon>Gastropoda</taxon>
        <taxon>Heterobranchia</taxon>
        <taxon>Euthyneura</taxon>
        <taxon>Panpulmonata</taxon>
        <taxon>Sacoglossa</taxon>
        <taxon>Placobranchoidea</taxon>
        <taxon>Plakobranchidae</taxon>
        <taxon>Elysia</taxon>
    </lineage>
</organism>
<feature type="domain" description="C-type lectin" evidence="2">
    <location>
        <begin position="59"/>
        <end position="167"/>
    </location>
</feature>
<evidence type="ECO:0000313" key="4">
    <source>
        <dbReference type="Proteomes" id="UP000762676"/>
    </source>
</evidence>